<dbReference type="InterPro" id="IPR034660">
    <property type="entry name" value="DinB/YfiT-like"/>
</dbReference>
<reference evidence="2 3" key="1">
    <citation type="submission" date="2020-07" db="EMBL/GenBank/DDBJ databases">
        <title>Thermogemmata thermophila gen. nov., sp. nov., a novel moderate thermophilic planctomycete from a Kamchatka hot spring.</title>
        <authorList>
            <person name="Elcheninov A.G."/>
            <person name="Podosokorskaya O.A."/>
            <person name="Kovaleva O.L."/>
            <person name="Novikov A."/>
            <person name="Bonch-Osmolovskaya E.A."/>
            <person name="Toshchakov S.V."/>
            <person name="Kublanov I.V."/>
        </authorList>
    </citation>
    <scope>NUCLEOTIDE SEQUENCE [LARGE SCALE GENOMIC DNA]</scope>
    <source>
        <strain evidence="2 3">2918</strain>
    </source>
</reference>
<comment type="caution">
    <text evidence="2">The sequence shown here is derived from an EMBL/GenBank/DDBJ whole genome shotgun (WGS) entry which is preliminary data.</text>
</comment>
<gene>
    <name evidence="2" type="ORF">H0921_14925</name>
</gene>
<accession>A0A7V8VG65</accession>
<evidence type="ECO:0000313" key="2">
    <source>
        <dbReference type="EMBL" id="MBA2227450.1"/>
    </source>
</evidence>
<dbReference type="InterPro" id="IPR024775">
    <property type="entry name" value="DinB-like"/>
</dbReference>
<dbReference type="Pfam" id="PF12867">
    <property type="entry name" value="DinB_2"/>
    <property type="match status" value="1"/>
</dbReference>
<evidence type="ECO:0000313" key="3">
    <source>
        <dbReference type="Proteomes" id="UP000542342"/>
    </source>
</evidence>
<evidence type="ECO:0000259" key="1">
    <source>
        <dbReference type="Pfam" id="PF12867"/>
    </source>
</evidence>
<dbReference type="AlphaFoldDB" id="A0A7V8VG65"/>
<feature type="domain" description="DinB-like" evidence="1">
    <location>
        <begin position="10"/>
        <end position="151"/>
    </location>
</feature>
<dbReference type="EMBL" id="JACEFB010000014">
    <property type="protein sequence ID" value="MBA2227450.1"/>
    <property type="molecule type" value="Genomic_DNA"/>
</dbReference>
<sequence>MSRLSEALEQLDFARRYTTERLDTIAPHEWFVIPPGSSSHIAWQVGHIAVAEYRLCLERLRGRTEADELLIPFDFLQQFGRMSTAQPPGRYSAADIREIFQAVHERILRELPAYPDADLDLPPLTPHPLCTSRIACLRYAPLHEMLHCGQIGLLRRMLGHPPLW</sequence>
<name>A0A7V8VG65_9BACT</name>
<dbReference type="Proteomes" id="UP000542342">
    <property type="component" value="Unassembled WGS sequence"/>
</dbReference>
<proteinExistence type="predicted"/>
<keyword evidence="3" id="KW-1185">Reference proteome</keyword>
<dbReference type="RefSeq" id="WP_194539313.1">
    <property type="nucleotide sequence ID" value="NZ_JACEFB010000014.1"/>
</dbReference>
<dbReference type="Gene3D" id="1.20.120.450">
    <property type="entry name" value="dinb family like domain"/>
    <property type="match status" value="1"/>
</dbReference>
<organism evidence="2 3">
    <name type="scientific">Thermogemmata fonticola</name>
    <dbReference type="NCBI Taxonomy" id="2755323"/>
    <lineage>
        <taxon>Bacteria</taxon>
        <taxon>Pseudomonadati</taxon>
        <taxon>Planctomycetota</taxon>
        <taxon>Planctomycetia</taxon>
        <taxon>Gemmatales</taxon>
        <taxon>Gemmataceae</taxon>
        <taxon>Thermogemmata</taxon>
    </lineage>
</organism>
<protein>
    <submittedName>
        <fullName evidence="2">DinB family protein</fullName>
    </submittedName>
</protein>
<dbReference type="SUPFAM" id="SSF109854">
    <property type="entry name" value="DinB/YfiT-like putative metalloenzymes"/>
    <property type="match status" value="1"/>
</dbReference>